<protein>
    <recommendedName>
        <fullName evidence="4">Chitin deacetylase</fullName>
    </recommendedName>
</protein>
<comment type="caution">
    <text evidence="2">The sequence shown here is derived from an EMBL/GenBank/DDBJ whole genome shotgun (WGS) entry which is preliminary data.</text>
</comment>
<dbReference type="PANTHER" id="PTHR45985:SF8">
    <property type="entry name" value="CHITIN DEACETYLASE-LIKE 9, ISOFORM A"/>
    <property type="match status" value="1"/>
</dbReference>
<keyword evidence="1" id="KW-0732">Signal</keyword>
<evidence type="ECO:0000313" key="3">
    <source>
        <dbReference type="Proteomes" id="UP000719412"/>
    </source>
</evidence>
<evidence type="ECO:0000313" key="2">
    <source>
        <dbReference type="EMBL" id="KAH0819697.1"/>
    </source>
</evidence>
<dbReference type="CDD" id="cd10975">
    <property type="entry name" value="CE4_CDA_like_2"/>
    <property type="match status" value="1"/>
</dbReference>
<dbReference type="PANTHER" id="PTHR45985">
    <property type="match status" value="1"/>
</dbReference>
<reference evidence="2" key="1">
    <citation type="journal article" date="2020" name="J Insects Food Feed">
        <title>The yellow mealworm (Tenebrio molitor) genome: a resource for the emerging insects as food and feed industry.</title>
        <authorList>
            <person name="Eriksson T."/>
            <person name="Andere A."/>
            <person name="Kelstrup H."/>
            <person name="Emery V."/>
            <person name="Picard C."/>
        </authorList>
    </citation>
    <scope>NUCLEOTIDE SEQUENCE</scope>
    <source>
        <strain evidence="2">Stoneville</strain>
        <tissue evidence="2">Whole head</tissue>
    </source>
</reference>
<proteinExistence type="predicted"/>
<reference evidence="2" key="2">
    <citation type="submission" date="2021-08" db="EMBL/GenBank/DDBJ databases">
        <authorList>
            <person name="Eriksson T."/>
        </authorList>
    </citation>
    <scope>NUCLEOTIDE SEQUENCE</scope>
    <source>
        <strain evidence="2">Stoneville</strain>
        <tissue evidence="2">Whole head</tissue>
    </source>
</reference>
<dbReference type="Proteomes" id="UP000719412">
    <property type="component" value="Unassembled WGS sequence"/>
</dbReference>
<evidence type="ECO:0000256" key="1">
    <source>
        <dbReference type="SAM" id="SignalP"/>
    </source>
</evidence>
<dbReference type="AlphaFoldDB" id="A0A8J6LI43"/>
<dbReference type="InterPro" id="IPR052740">
    <property type="entry name" value="CE4"/>
</dbReference>
<accession>A0A8J6LI43</accession>
<sequence length="381" mass="42617">MMKVLLLTLIATVVMARHTNLKPRAAEACDSTKCSLPDCKCASTKAPADIETNEIPQFVFFTFDDAIQVANYDIYTSLFYNKTNPDGCPISATFFMAHEYTDYSKVHDLYINSQEIAVHSITHEALTDYWRDISKEGLTDEFGGEKTLIAHFANIPEDAIKGMRIPFLQLSGDNSFEVGQEIGLTYDCSWPTQTFRNPGLWPYTLDYKSNQDCPIGPCPSEAIPGMWVVPMIDWTDQSNIVCSMVDACVNIPDNADELLGWFIDNFNVSYSGNRAPFGFYVHAAYFNVDPIRLEAYSRFIDYLQGLDDVYLVSPSTAIEWIKNPAPIGSGSWTSCVEVEDLGCPGPNACQLQKGDETRYMTVCSECPDVYPWLGNPLGEQQ</sequence>
<gene>
    <name evidence="2" type="ORF">GEV33_003094</name>
</gene>
<dbReference type="EMBL" id="JABDTM020013935">
    <property type="protein sequence ID" value="KAH0819697.1"/>
    <property type="molecule type" value="Genomic_DNA"/>
</dbReference>
<evidence type="ECO:0008006" key="4">
    <source>
        <dbReference type="Google" id="ProtNLM"/>
    </source>
</evidence>
<organism evidence="2 3">
    <name type="scientific">Tenebrio molitor</name>
    <name type="common">Yellow mealworm beetle</name>
    <dbReference type="NCBI Taxonomy" id="7067"/>
    <lineage>
        <taxon>Eukaryota</taxon>
        <taxon>Metazoa</taxon>
        <taxon>Ecdysozoa</taxon>
        <taxon>Arthropoda</taxon>
        <taxon>Hexapoda</taxon>
        <taxon>Insecta</taxon>
        <taxon>Pterygota</taxon>
        <taxon>Neoptera</taxon>
        <taxon>Endopterygota</taxon>
        <taxon>Coleoptera</taxon>
        <taxon>Polyphaga</taxon>
        <taxon>Cucujiformia</taxon>
        <taxon>Tenebrionidae</taxon>
        <taxon>Tenebrio</taxon>
    </lineage>
</organism>
<feature type="chain" id="PRO_5035225067" description="Chitin deacetylase" evidence="1">
    <location>
        <begin position="17"/>
        <end position="381"/>
    </location>
</feature>
<feature type="signal peptide" evidence="1">
    <location>
        <begin position="1"/>
        <end position="16"/>
    </location>
</feature>
<keyword evidence="3" id="KW-1185">Reference proteome</keyword>
<name>A0A8J6LI43_TENMO</name>
<dbReference type="OrthoDB" id="504708at2759"/>